<protein>
    <submittedName>
        <fullName evidence="1">Uncharacterized protein</fullName>
    </submittedName>
</protein>
<evidence type="ECO:0000313" key="2">
    <source>
        <dbReference type="Proteomes" id="UP001497644"/>
    </source>
</evidence>
<organism evidence="1 2">
    <name type="scientific">Lasius platythorax</name>
    <dbReference type="NCBI Taxonomy" id="488582"/>
    <lineage>
        <taxon>Eukaryota</taxon>
        <taxon>Metazoa</taxon>
        <taxon>Ecdysozoa</taxon>
        <taxon>Arthropoda</taxon>
        <taxon>Hexapoda</taxon>
        <taxon>Insecta</taxon>
        <taxon>Pterygota</taxon>
        <taxon>Neoptera</taxon>
        <taxon>Endopterygota</taxon>
        <taxon>Hymenoptera</taxon>
        <taxon>Apocrita</taxon>
        <taxon>Aculeata</taxon>
        <taxon>Formicoidea</taxon>
        <taxon>Formicidae</taxon>
        <taxon>Formicinae</taxon>
        <taxon>Lasius</taxon>
        <taxon>Lasius</taxon>
    </lineage>
</organism>
<dbReference type="EMBL" id="OZ034830">
    <property type="protein sequence ID" value="CAL1687312.1"/>
    <property type="molecule type" value="Genomic_DNA"/>
</dbReference>
<keyword evidence="2" id="KW-1185">Reference proteome</keyword>
<dbReference type="AlphaFoldDB" id="A0AAV2P3N6"/>
<dbReference type="Proteomes" id="UP001497644">
    <property type="component" value="Chromosome 7"/>
</dbReference>
<name>A0AAV2P3N6_9HYME</name>
<accession>A0AAV2P3N6</accession>
<sequence>MDKKRRGQFENNLIHVLPVDRVLAAYTSRGRRSLTFRREICGSLVSGERPRRWDEKVKREAKKTRALDNAYNNLFRDDKRSPIIVFMCSQGY</sequence>
<evidence type="ECO:0000313" key="1">
    <source>
        <dbReference type="EMBL" id="CAL1687312.1"/>
    </source>
</evidence>
<gene>
    <name evidence="1" type="ORF">LPLAT_LOCUS12542</name>
</gene>
<proteinExistence type="predicted"/>
<reference evidence="1" key="1">
    <citation type="submission" date="2024-04" db="EMBL/GenBank/DDBJ databases">
        <authorList>
            <consortium name="Molecular Ecology Group"/>
        </authorList>
    </citation>
    <scope>NUCLEOTIDE SEQUENCE</scope>
</reference>